<dbReference type="GO" id="GO:0005737">
    <property type="term" value="C:cytoplasm"/>
    <property type="evidence" value="ECO:0007669"/>
    <property type="project" value="InterPro"/>
</dbReference>
<dbReference type="Proteomes" id="UP000007880">
    <property type="component" value="Chromosome"/>
</dbReference>
<evidence type="ECO:0000313" key="5">
    <source>
        <dbReference type="EMBL" id="BAM01911.1"/>
    </source>
</evidence>
<accession>I0I9H3</accession>
<keyword evidence="2" id="KW-0964">Secreted</keyword>
<evidence type="ECO:0000256" key="3">
    <source>
        <dbReference type="ARBA" id="ARBA00023026"/>
    </source>
</evidence>
<dbReference type="HOGENOM" id="CLU_245443_0_0_0"/>
<name>I0I9H3_CALAS</name>
<dbReference type="EMBL" id="AP012337">
    <property type="protein sequence ID" value="BAM01911.1"/>
    <property type="molecule type" value="Genomic_DNA"/>
</dbReference>
<comment type="subcellular location">
    <subcellularLocation>
        <location evidence="1">Secreted</location>
    </subcellularLocation>
</comment>
<evidence type="ECO:0008006" key="7">
    <source>
        <dbReference type="Google" id="ProtNLM"/>
    </source>
</evidence>
<dbReference type="Gene3D" id="2.180.10.10">
    <property type="entry name" value="RHS repeat-associated core"/>
    <property type="match status" value="1"/>
</dbReference>
<evidence type="ECO:0000256" key="2">
    <source>
        <dbReference type="ARBA" id="ARBA00022525"/>
    </source>
</evidence>
<dbReference type="GO" id="GO:0005576">
    <property type="term" value="C:extracellular region"/>
    <property type="evidence" value="ECO:0007669"/>
    <property type="project" value="UniProtKB-SubCell"/>
</dbReference>
<keyword evidence="3" id="KW-0843">Virulence</keyword>
<keyword evidence="6" id="KW-1185">Reference proteome</keyword>
<evidence type="ECO:0000256" key="4">
    <source>
        <dbReference type="SAM" id="SignalP"/>
    </source>
</evidence>
<evidence type="ECO:0000256" key="1">
    <source>
        <dbReference type="ARBA" id="ARBA00004613"/>
    </source>
</evidence>
<proteinExistence type="predicted"/>
<dbReference type="eggNOG" id="COG3209">
    <property type="taxonomic scope" value="Bacteria"/>
</dbReference>
<organism evidence="5 6">
    <name type="scientific">Caldilinea aerophila (strain DSM 14535 / JCM 11387 / NBRC 104270 / STL-6-O1)</name>
    <dbReference type="NCBI Taxonomy" id="926550"/>
    <lineage>
        <taxon>Bacteria</taxon>
        <taxon>Bacillati</taxon>
        <taxon>Chloroflexota</taxon>
        <taxon>Caldilineae</taxon>
        <taxon>Caldilineales</taxon>
        <taxon>Caldilineaceae</taxon>
        <taxon>Caldilinea</taxon>
    </lineage>
</organism>
<dbReference type="OrthoDB" id="134619at2"/>
<sequence>MSVTTLVSLLAVVSLLAGSAPRVTAQEPIEPTATFEMPDTEGEATVALPTQTTPSPGTPTPPPPDALGIEDAPLHTATPTHTPAVALPSPLGVTDVVTTTGVVTTSDVVTASASQHLYVPLVAVSEVEIVAATAEQVATPVAEGEETAAPTPSADPWLEAVLAQMEAAEAVPALYTVEEETALREGLTFTATVAESGGLVSAFGGRLEVRLAANAAEEALVVTVRPAVGQAAPPYSLSLWPFEIVAEGVESGAEVRQFKQPLEIVLFYEEEWIQGDEESLYLFYFHEEEKSWLPLPSQVDAEKNVLIAHSDHLTVFDFDIQNWEAARLPSLERFQVGSFTGAAQYSYDFTLPPGPGGWAPQLTLSYNSQVVDAANNRTQADWVGMGWSLETGYIERSMRGSDTLSDDVFVLMLNGATYRLLPDGSGGWRTEEDTFLRIQYNGNPDLYGDQDQYWTVWDKEGNKYLFGGPETHRATYPRNAEKWTWRWLLRAASNRFGQEISYSYAYEGVARNCGTIQASAGGNDVAVYPAEILYPNGKYRVRFERIARSDYEAGWLDPCASVRFQRSLLKRIVVEHHNGTGWEMVRRYELDYNDQILFPGVVWGMGGRTPALVKIQEFDASGNSLPATTFEYGDAMHLTAAENGYKGRVEFNYTLWSSSHGPGGDDAVQSGGRCSAYSWGTNGQTETICSSSSGSSRGFYFKAQSGATHGHVHTANYFRIFRPGGAYRIVSKLERWNRDPHEVRIGLNHGGGIVWDAGGQFRPLNSSGETLFDSTIVLPTNASHMWLTYEGNAILRVFVGYDTLSRYRVTQKRIIDRITNTMHVFDYSYDEPAVNDPLHSALLQQVLRDDWICCRDDNVRVYVEPFTEFRGHALVRERGPDGRIRYSWHRQDDVRKGKTVRTQEGWEEFYSDFTTSAGWASMGEMTQPPVQGDPALRLNNPATSWQVFAYRTVYGVQDGEMAQLQFRIANTGVGTPMAVLALESEEGRRWGIYVKSDRSVVVQRNDGGSFEEVYTLVGANGFEYDQWYVLQLGVDSTDIVRLWKRDAAPESDAVRRWQGNYVAGARNWRFRSWISAGALVLDTYSELRLLSETENHYAATETASWLRTRRDGKPLLGLKAYWLPLSATKTLHFGGDATFVGTMREYLYDPALQGGVQYGNITNMVERAWNGSAFVAYRATQRVYYPRNEATRYVVGLPGREIVFRCPGGTCSYHLGDAVQTRHLIYDNQPFFWAPPLAGVLTRERQLVCYATSSNQCTSYGAAGQTRQLMRDVRYSYDAYGNLTGVTTSSDYGYHEEENAVYPSTNLRTTTYTYADNGYNTYRTGEQNALGHTTSWVYNYRLGVPVQETDPNGLTTFAEYDGFGRLTKLIRPGQSSASPSIAIGYYDYGVNNQGPFLVDIQERHSGGIYNVRKVYNGLGQLLQEQVANAQVYGAAYDVAVDYAYDAYGRRTKVTQPYLLAVWTHGAGGTPYRGQFFNNPTTETRYDAFGRVTRVQSPTSTEYTAYSYPDDLQVRTCDGRNHCTLTIYDVWGRVVEVRPPAEPWLRYSYDAADRLLAVEQRTGAEVCSLPRRR</sequence>
<evidence type="ECO:0000313" key="6">
    <source>
        <dbReference type="Proteomes" id="UP000007880"/>
    </source>
</evidence>
<gene>
    <name evidence="5" type="ordered locus">CLDAP_38710</name>
</gene>
<dbReference type="InterPro" id="IPR003284">
    <property type="entry name" value="Sal_SpvB"/>
</dbReference>
<keyword evidence="4" id="KW-0732">Signal</keyword>
<dbReference type="KEGG" id="cap:CLDAP_38710"/>
<dbReference type="RefSeq" id="WP_014435134.1">
    <property type="nucleotide sequence ID" value="NC_017079.1"/>
</dbReference>
<dbReference type="Pfam" id="PF03534">
    <property type="entry name" value="SpvB"/>
    <property type="match status" value="1"/>
</dbReference>
<protein>
    <recommendedName>
        <fullName evidence="7">RHS repeat protein</fullName>
    </recommendedName>
</protein>
<reference evidence="5 6" key="1">
    <citation type="submission" date="2012-02" db="EMBL/GenBank/DDBJ databases">
        <title>Complete genome sequence of Caldilinea aerophila DSM 14535 (= NBRC 102666).</title>
        <authorList>
            <person name="Oguchi A."/>
            <person name="Hosoyama A."/>
            <person name="Sekine M."/>
            <person name="Fukai R."/>
            <person name="Kato Y."/>
            <person name="Nakamura S."/>
            <person name="Hanada S."/>
            <person name="Yamazaki S."/>
            <person name="Fujita N."/>
        </authorList>
    </citation>
    <scope>NUCLEOTIDE SEQUENCE [LARGE SCALE GENOMIC DNA]</scope>
    <source>
        <strain evidence="6">DSM 14535 / JCM 11387 / NBRC 104270 / STL-6-O1</strain>
    </source>
</reference>
<feature type="signal peptide" evidence="4">
    <location>
        <begin position="1"/>
        <end position="25"/>
    </location>
</feature>
<dbReference type="STRING" id="926550.CLDAP_38710"/>
<feature type="chain" id="PRO_5003628976" description="RHS repeat protein" evidence="4">
    <location>
        <begin position="26"/>
        <end position="1572"/>
    </location>
</feature>